<sequence length="111" mass="12744">MNERISFSEYKFTLQAIIVVFLSCWCVKQRKLQEQRQYNYQPDMGNTNKARVSSIGSLNDAPNLTQRFPARNTPATLEPARLSPLSSATEMRRPQSQNFFGLNTTARRITV</sequence>
<keyword evidence="2" id="KW-1133">Transmembrane helix</keyword>
<accession>A0A0D8XTS1</accession>
<evidence type="ECO:0000256" key="2">
    <source>
        <dbReference type="SAM" id="Phobius"/>
    </source>
</evidence>
<keyword evidence="2" id="KW-0812">Transmembrane</keyword>
<evidence type="ECO:0000313" key="3">
    <source>
        <dbReference type="EMBL" id="KJH47202.1"/>
    </source>
</evidence>
<dbReference type="Proteomes" id="UP000053766">
    <property type="component" value="Unassembled WGS sequence"/>
</dbReference>
<dbReference type="PROSITE" id="PS51257">
    <property type="entry name" value="PROKAR_LIPOPROTEIN"/>
    <property type="match status" value="1"/>
</dbReference>
<keyword evidence="2" id="KW-0472">Membrane</keyword>
<feature type="compositionally biased region" description="Polar residues" evidence="1">
    <location>
        <begin position="84"/>
        <end position="97"/>
    </location>
</feature>
<feature type="region of interest" description="Disordered" evidence="1">
    <location>
        <begin position="41"/>
        <end position="97"/>
    </location>
</feature>
<dbReference type="EMBL" id="KN716317">
    <property type="protein sequence ID" value="KJH47202.1"/>
    <property type="molecule type" value="Genomic_DNA"/>
</dbReference>
<dbReference type="AlphaFoldDB" id="A0A0D8XTS1"/>
<gene>
    <name evidence="3" type="ORF">DICVIV_06724</name>
</gene>
<feature type="transmembrane region" description="Helical" evidence="2">
    <location>
        <begin position="12"/>
        <end position="28"/>
    </location>
</feature>
<dbReference type="OrthoDB" id="10366348at2759"/>
<keyword evidence="4" id="KW-1185">Reference proteome</keyword>
<evidence type="ECO:0000256" key="1">
    <source>
        <dbReference type="SAM" id="MobiDB-lite"/>
    </source>
</evidence>
<name>A0A0D8XTS1_DICVI</name>
<reference evidence="3 4" key="1">
    <citation type="submission" date="2013-11" db="EMBL/GenBank/DDBJ databases">
        <title>Draft genome of the bovine lungworm Dictyocaulus viviparus.</title>
        <authorList>
            <person name="Mitreva M."/>
        </authorList>
    </citation>
    <scope>NUCLEOTIDE SEQUENCE [LARGE SCALE GENOMIC DNA]</scope>
    <source>
        <strain evidence="3 4">HannoverDv2000</strain>
    </source>
</reference>
<protein>
    <submittedName>
        <fullName evidence="3">Uncharacterized protein</fullName>
    </submittedName>
</protein>
<feature type="compositionally biased region" description="Polar residues" evidence="1">
    <location>
        <begin position="41"/>
        <end position="66"/>
    </location>
</feature>
<organism evidence="3 4">
    <name type="scientific">Dictyocaulus viviparus</name>
    <name type="common">Bovine lungworm</name>
    <dbReference type="NCBI Taxonomy" id="29172"/>
    <lineage>
        <taxon>Eukaryota</taxon>
        <taxon>Metazoa</taxon>
        <taxon>Ecdysozoa</taxon>
        <taxon>Nematoda</taxon>
        <taxon>Chromadorea</taxon>
        <taxon>Rhabditida</taxon>
        <taxon>Rhabditina</taxon>
        <taxon>Rhabditomorpha</taxon>
        <taxon>Strongyloidea</taxon>
        <taxon>Metastrongylidae</taxon>
        <taxon>Dictyocaulus</taxon>
    </lineage>
</organism>
<evidence type="ECO:0000313" key="4">
    <source>
        <dbReference type="Proteomes" id="UP000053766"/>
    </source>
</evidence>
<reference evidence="4" key="2">
    <citation type="journal article" date="2016" name="Sci. Rep.">
        <title>Dictyocaulus viviparus genome, variome and transcriptome elucidate lungworm biology and support future intervention.</title>
        <authorList>
            <person name="McNulty S.N."/>
            <person name="Strube C."/>
            <person name="Rosa B.A."/>
            <person name="Martin J.C."/>
            <person name="Tyagi R."/>
            <person name="Choi Y.J."/>
            <person name="Wang Q."/>
            <person name="Hallsworth Pepin K."/>
            <person name="Zhang X."/>
            <person name="Ozersky P."/>
            <person name="Wilson R.K."/>
            <person name="Sternberg P.W."/>
            <person name="Gasser R.B."/>
            <person name="Mitreva M."/>
        </authorList>
    </citation>
    <scope>NUCLEOTIDE SEQUENCE [LARGE SCALE GENOMIC DNA]</scope>
    <source>
        <strain evidence="4">HannoverDv2000</strain>
    </source>
</reference>
<proteinExistence type="predicted"/>